<organism evidence="2 3">
    <name type="scientific">Bonamia ostreae</name>
    <dbReference type="NCBI Taxonomy" id="126728"/>
    <lineage>
        <taxon>Eukaryota</taxon>
        <taxon>Sar</taxon>
        <taxon>Rhizaria</taxon>
        <taxon>Endomyxa</taxon>
        <taxon>Ascetosporea</taxon>
        <taxon>Haplosporida</taxon>
        <taxon>Bonamia</taxon>
    </lineage>
</organism>
<feature type="non-terminal residue" evidence="2">
    <location>
        <position position="193"/>
    </location>
</feature>
<evidence type="ECO:0000313" key="2">
    <source>
        <dbReference type="EMBL" id="MES1923101.1"/>
    </source>
</evidence>
<name>A0ABV2ATW5_9EUKA</name>
<dbReference type="Proteomes" id="UP001439008">
    <property type="component" value="Unassembled WGS sequence"/>
</dbReference>
<gene>
    <name evidence="2" type="ORF">MHBO_004642</name>
</gene>
<feature type="compositionally biased region" description="Polar residues" evidence="1">
    <location>
        <begin position="70"/>
        <end position="87"/>
    </location>
</feature>
<protein>
    <submittedName>
        <fullName evidence="2">Uncharacterized protein</fullName>
    </submittedName>
</protein>
<proteinExistence type="predicted"/>
<feature type="non-terminal residue" evidence="2">
    <location>
        <position position="1"/>
    </location>
</feature>
<reference evidence="2 3" key="1">
    <citation type="journal article" date="2024" name="BMC Biol.">
        <title>Comparative genomics of Ascetosporea gives new insight into the evolutionary basis for animal parasitism in Rhizaria.</title>
        <authorList>
            <person name="Hiltunen Thoren M."/>
            <person name="Onut-Brannstrom I."/>
            <person name="Alfjorden A."/>
            <person name="Peckova H."/>
            <person name="Swords F."/>
            <person name="Hooper C."/>
            <person name="Holzer A.S."/>
            <person name="Bass D."/>
            <person name="Burki F."/>
        </authorList>
    </citation>
    <scope>NUCLEOTIDE SEQUENCE [LARGE SCALE GENOMIC DNA]</scope>
    <source>
        <strain evidence="2">20-A016</strain>
    </source>
</reference>
<comment type="caution">
    <text evidence="2">The sequence shown here is derived from an EMBL/GenBank/DDBJ whole genome shotgun (WGS) entry which is preliminary data.</text>
</comment>
<feature type="compositionally biased region" description="Basic and acidic residues" evidence="1">
    <location>
        <begin position="28"/>
        <end position="41"/>
    </location>
</feature>
<accession>A0ABV2ATW5</accession>
<dbReference type="EMBL" id="JBDODL010004677">
    <property type="protein sequence ID" value="MES1923101.1"/>
    <property type="molecule type" value="Genomic_DNA"/>
</dbReference>
<feature type="region of interest" description="Disordered" evidence="1">
    <location>
        <begin position="28"/>
        <end position="87"/>
    </location>
</feature>
<keyword evidence="3" id="KW-1185">Reference proteome</keyword>
<sequence>DGQTAVNYANSKSPKLQKFLNFCIKNEHGKDEDRNETDNTDHFANNSEDEKAQKTTYNKILSPNKKSESNVDGNGETSQPERTASANNRIFNLEEDDPLVPLELFGDGESILIGNDDNVYKPGEEKLASKREISATDILANAKPREANAEIENPKSNFRSFYSSSIPDESIRQKYVAPKMSANAYGNRGILNV</sequence>
<evidence type="ECO:0000313" key="3">
    <source>
        <dbReference type="Proteomes" id="UP001439008"/>
    </source>
</evidence>
<evidence type="ECO:0000256" key="1">
    <source>
        <dbReference type="SAM" id="MobiDB-lite"/>
    </source>
</evidence>